<feature type="domain" description="DUF11" evidence="7">
    <location>
        <begin position="808"/>
        <end position="926"/>
    </location>
</feature>
<organism evidence="10">
    <name type="scientific">hydrothermal vent metagenome</name>
    <dbReference type="NCBI Taxonomy" id="652676"/>
    <lineage>
        <taxon>unclassified sequences</taxon>
        <taxon>metagenomes</taxon>
        <taxon>ecological metagenomes</taxon>
    </lineage>
</organism>
<dbReference type="Pfam" id="PF13585">
    <property type="entry name" value="CHU_C"/>
    <property type="match status" value="1"/>
</dbReference>
<dbReference type="InterPro" id="IPR059100">
    <property type="entry name" value="TSP3_bac"/>
</dbReference>
<evidence type="ECO:0000256" key="6">
    <source>
        <dbReference type="SAM" id="MobiDB-lite"/>
    </source>
</evidence>
<sequence>MIRTGQTMKLKREHFLSVTGLLNIFKKSLLFLVMFAGLTMQAQTISIVADGDVGEGAVNNGSFTIRRTGGLSIIPPTVHYTVTGTATATGDYTELSGRVAFIGTRNTVAINLTGIIDDDLVEGDETVIVTLTWVSQGFINTTNRIAVVTITDNDVGTISMNLTEGTNQYRPIGTEGGQAGQFVVSMDKINATGTPLTVSFEITGTSTGPGPGPGNDHNLTGAGSVDVPNMNILYPATGGELIRHVNVVPFDDLVPEPDKTVTIRLTGTSNPALFSIGMPDTATVTLVDDDCSGGNTAPALNAGVPTVFCGVIDRSLSEYTNSVAPAGSVLTWSTDSNPLNENAHLSGAQVTDPPTVGGTFYVFFYDTANNCGGPVLQINLVINEMPTLNNAVGAVRCGTGTVALSATASANATINWYLSATGGSIVGSGANFTTPIISTTTSYFAEATLNDCPSDGRKEAVATVIPQPSAGTPSNTSSCSDITNGPTTVDLDDLLAGESAGTWAITTDPSGSLTIDASNIVNFVNRLDGIYVFTFTTTGAQESCTNESSEVTVSVNDCDVDTDGDGLFDGPEATLGTDPTNPDTDGDGINDGDEVGDDVKNPLDEDGDGIIDALDSNILDEDNDGVVDQLDPANDNPCIPDNTHNLCDTDGDGITDGDEIANGSDEFDACDPNPDHENCDPTPIDLEILKVVDNENAVVGDEVVFTVTVNNLSDRKARNIQIGDMLESGFEFISADAEQGNYDQKTGQWTIFELDPVGSAALQIKVEIVPDGIYTNTATLLNSFPIDGVEANNEATAQVNIDLPEGIDLVIEKTALSENPLVGDEVIFTIKIFNASVDANPVTNIEVSDLISDDSGFEYIGHNTLVGNYDSSSGLWNIPSMEKGQEVFLTIRVEVPREGEFSNTATIQGSTPVDGNPANNESKVDVTVSLPTPADVGFLFNQFSPNEDDTNDVLKINLLDSETNQKVAIRYNIKIFNRYGNLVFEANGQDTEEVWNGSWKGKDAPEGTYFYTMSIDVGEGPKSKKGWIQLIR</sequence>
<dbReference type="PANTHER" id="PTHR34819">
    <property type="entry name" value="LARGE CYSTEINE-RICH PERIPLASMIC PROTEIN OMCB"/>
    <property type="match status" value="1"/>
</dbReference>
<protein>
    <submittedName>
        <fullName evidence="10">Probable aggregation factor core protein MAFp3, isoform C</fullName>
    </submittedName>
</protein>
<feature type="domain" description="Calx-beta" evidence="8">
    <location>
        <begin position="79"/>
        <end position="154"/>
    </location>
</feature>
<dbReference type="InterPro" id="IPR026341">
    <property type="entry name" value="T9SS_type_B"/>
</dbReference>
<evidence type="ECO:0000256" key="5">
    <source>
        <dbReference type="ARBA" id="ARBA00022837"/>
    </source>
</evidence>
<dbReference type="GO" id="GO:0016020">
    <property type="term" value="C:membrane"/>
    <property type="evidence" value="ECO:0007669"/>
    <property type="project" value="InterPro"/>
</dbReference>
<feature type="domain" description="Ig-like" evidence="9">
    <location>
        <begin position="386"/>
        <end position="466"/>
    </location>
</feature>
<proteinExistence type="predicted"/>
<dbReference type="InterPro" id="IPR013783">
    <property type="entry name" value="Ig-like_fold"/>
</dbReference>
<evidence type="ECO:0000313" key="10">
    <source>
        <dbReference type="EMBL" id="VAW09947.1"/>
    </source>
</evidence>
<comment type="subcellular location">
    <subcellularLocation>
        <location evidence="1">Secreted</location>
    </subcellularLocation>
</comment>
<dbReference type="InterPro" id="IPR044023">
    <property type="entry name" value="Ig_7"/>
</dbReference>
<accession>A0A3B0T9A4</accession>
<dbReference type="Pfam" id="PF18884">
    <property type="entry name" value="TSP3_bac"/>
    <property type="match status" value="3"/>
</dbReference>
<reference evidence="10" key="1">
    <citation type="submission" date="2018-06" db="EMBL/GenBank/DDBJ databases">
        <authorList>
            <person name="Zhirakovskaya E."/>
        </authorList>
    </citation>
    <scope>NUCLEOTIDE SEQUENCE</scope>
</reference>
<dbReference type="Pfam" id="PF03160">
    <property type="entry name" value="Calx-beta"/>
    <property type="match status" value="2"/>
</dbReference>
<feature type="domain" description="Calx-beta" evidence="8">
    <location>
        <begin position="239"/>
        <end position="290"/>
    </location>
</feature>
<dbReference type="InterPro" id="IPR038081">
    <property type="entry name" value="CalX-like_sf"/>
</dbReference>
<keyword evidence="5" id="KW-0106">Calcium</keyword>
<dbReference type="InterPro" id="IPR051172">
    <property type="entry name" value="Chlamydia_OmcB"/>
</dbReference>
<dbReference type="InterPro" id="IPR001434">
    <property type="entry name" value="OmcB-like_DUF11"/>
</dbReference>
<dbReference type="Pfam" id="PF01345">
    <property type="entry name" value="DUF11"/>
    <property type="match status" value="2"/>
</dbReference>
<evidence type="ECO:0000259" key="8">
    <source>
        <dbReference type="Pfam" id="PF03160"/>
    </source>
</evidence>
<dbReference type="PANTHER" id="PTHR34819:SF3">
    <property type="entry name" value="CELL SURFACE PROTEIN"/>
    <property type="match status" value="1"/>
</dbReference>
<evidence type="ECO:0000256" key="2">
    <source>
        <dbReference type="ARBA" id="ARBA00022525"/>
    </source>
</evidence>
<evidence type="ECO:0000256" key="3">
    <source>
        <dbReference type="ARBA" id="ARBA00022729"/>
    </source>
</evidence>
<dbReference type="AlphaFoldDB" id="A0A3B0T9A4"/>
<dbReference type="NCBIfam" id="TIGR01451">
    <property type="entry name" value="B_ant_repeat"/>
    <property type="match status" value="2"/>
</dbReference>
<dbReference type="Gene3D" id="2.60.40.10">
    <property type="entry name" value="Immunoglobulins"/>
    <property type="match status" value="2"/>
</dbReference>
<gene>
    <name evidence="10" type="ORF">MNBD_BACTEROID03-1189</name>
</gene>
<evidence type="ECO:0000256" key="1">
    <source>
        <dbReference type="ARBA" id="ARBA00004613"/>
    </source>
</evidence>
<evidence type="ECO:0000259" key="7">
    <source>
        <dbReference type="Pfam" id="PF01345"/>
    </source>
</evidence>
<keyword evidence="3" id="KW-0732">Signal</keyword>
<dbReference type="NCBIfam" id="TIGR04131">
    <property type="entry name" value="Bac_Flav_CTERM"/>
    <property type="match status" value="1"/>
</dbReference>
<dbReference type="Pfam" id="PF19081">
    <property type="entry name" value="Ig_7"/>
    <property type="match status" value="1"/>
</dbReference>
<feature type="domain" description="DUF11" evidence="7">
    <location>
        <begin position="685"/>
        <end position="799"/>
    </location>
</feature>
<name>A0A3B0T9A4_9ZZZZ</name>
<evidence type="ECO:0000259" key="9">
    <source>
        <dbReference type="Pfam" id="PF19081"/>
    </source>
</evidence>
<dbReference type="Gene3D" id="2.60.40.2030">
    <property type="match status" value="2"/>
</dbReference>
<dbReference type="EMBL" id="UOEL01000006">
    <property type="protein sequence ID" value="VAW09947.1"/>
    <property type="molecule type" value="Genomic_DNA"/>
</dbReference>
<keyword evidence="2" id="KW-0964">Secreted</keyword>
<dbReference type="GO" id="GO:0007154">
    <property type="term" value="P:cell communication"/>
    <property type="evidence" value="ECO:0007669"/>
    <property type="project" value="InterPro"/>
</dbReference>
<dbReference type="SUPFAM" id="SSF141072">
    <property type="entry name" value="CalX-like"/>
    <property type="match status" value="2"/>
</dbReference>
<feature type="compositionally biased region" description="Low complexity" evidence="6">
    <location>
        <begin position="574"/>
        <end position="583"/>
    </location>
</feature>
<feature type="region of interest" description="Disordered" evidence="6">
    <location>
        <begin position="567"/>
        <end position="591"/>
    </location>
</feature>
<dbReference type="InterPro" id="IPR047589">
    <property type="entry name" value="DUF11_rpt"/>
</dbReference>
<dbReference type="InterPro" id="IPR003644">
    <property type="entry name" value="Calx_beta"/>
</dbReference>
<evidence type="ECO:0000256" key="4">
    <source>
        <dbReference type="ARBA" id="ARBA00022737"/>
    </source>
</evidence>
<keyword evidence="4" id="KW-0677">Repeat</keyword>